<evidence type="ECO:0000313" key="3">
    <source>
        <dbReference type="Proteomes" id="UP000054047"/>
    </source>
</evidence>
<evidence type="ECO:0000256" key="1">
    <source>
        <dbReference type="SAM" id="MobiDB-lite"/>
    </source>
</evidence>
<dbReference type="OrthoDB" id="5873101at2759"/>
<name>A0A0C2C931_9BILA</name>
<keyword evidence="3" id="KW-1185">Reference proteome</keyword>
<dbReference type="Proteomes" id="UP000054047">
    <property type="component" value="Unassembled WGS sequence"/>
</dbReference>
<protein>
    <submittedName>
        <fullName evidence="2">Uncharacterized protein</fullName>
    </submittedName>
</protein>
<evidence type="ECO:0000313" key="2">
    <source>
        <dbReference type="EMBL" id="KIH46292.1"/>
    </source>
</evidence>
<reference evidence="2 3" key="1">
    <citation type="submission" date="2013-12" db="EMBL/GenBank/DDBJ databases">
        <title>Draft genome of the parsitic nematode Ancylostoma duodenale.</title>
        <authorList>
            <person name="Mitreva M."/>
        </authorList>
    </citation>
    <scope>NUCLEOTIDE SEQUENCE [LARGE SCALE GENOMIC DNA]</scope>
    <source>
        <strain evidence="2 3">Zhejiang</strain>
    </source>
</reference>
<organism evidence="2 3">
    <name type="scientific">Ancylostoma duodenale</name>
    <dbReference type="NCBI Taxonomy" id="51022"/>
    <lineage>
        <taxon>Eukaryota</taxon>
        <taxon>Metazoa</taxon>
        <taxon>Ecdysozoa</taxon>
        <taxon>Nematoda</taxon>
        <taxon>Chromadorea</taxon>
        <taxon>Rhabditida</taxon>
        <taxon>Rhabditina</taxon>
        <taxon>Rhabditomorpha</taxon>
        <taxon>Strongyloidea</taxon>
        <taxon>Ancylostomatidae</taxon>
        <taxon>Ancylostomatinae</taxon>
        <taxon>Ancylostoma</taxon>
    </lineage>
</organism>
<dbReference type="EMBL" id="KN769640">
    <property type="protein sequence ID" value="KIH46292.1"/>
    <property type="molecule type" value="Genomic_DNA"/>
</dbReference>
<dbReference type="AlphaFoldDB" id="A0A0C2C931"/>
<sequence length="145" mass="16622">MPRATEDKPSESQLEKVLMAMVEQMRLQHEEMKTLFAALSLAQVAAVQETSKNQYDQPSKDVQKFRPTKRRYGPVIGDSNLPDSKKRDLISMKLDEDAYRKYADDVIPMQPHEINFETTEALRVQEDIDSSTVRVSEDNLSTIDC</sequence>
<feature type="region of interest" description="Disordered" evidence="1">
    <location>
        <begin position="49"/>
        <end position="85"/>
    </location>
</feature>
<gene>
    <name evidence="2" type="ORF">ANCDUO_23654</name>
</gene>
<proteinExistence type="predicted"/>
<accession>A0A0C2C931</accession>